<sequence length="782" mass="83980">MSSNPNATGTAKVKRATRGQIAIQAAAASNPEVGEATTANGRKLRDTMAAKNGAVAENILREQTLEREFTAAGGTVTDGVNAQSRLNGLRIPVDAAGRSPSSLVAATSSSPLAEEDRFSYRRGPPQTPTRTPSHLSTVVQSQDSPGNTSNLTAAPARTSQTLRPSASTSVAQQTTVDANASSRPPNTRGAGDAPPIPGNARPSRAPPPNLTAAPAHPSQTLQPSASTSIAQRTSGNVDAGSHPSNTRQSEATTTGQGNAQPNQAPVPPPSTPTPAPPRPIVPAQPAPPRPSTSIAQHTAANVNGGSRPSNTQQSNTTMTGRGNAQPHQAPAPPPSTSMLPSAQPAPPRPIAPAWPIALAHGGRPTTSTPNLRDPWAQPRDAPVRVEVRKYEDFDNHLAPASIQYVSVPLVSQLGGVFSCKLSDILGPLAAVESPLKERTTRIYRVGPLAELVTLGHGSEITDPGSTRLVNNPFIDTHEVARTEWNGMEMFTGVKIYYEQRPMQTVQHGSQRQDLPERNPASQSRPLPRAKQSTITSSSTSGKKRSRQQRSRSTSDRSDADSSDSPPFDPKEELYPFLRRILGLDPQDLPGPNYRCSDTVPADDEDGEPGDEDIPIPETIRGKPITKQHLQHVFGFSGGTTWWTLGQRWSKKELRGAKIVYAWSQNPDDTVVNHDTREEEARYPHLNKLLFNRLKSVIALDKAGKYTRHGPIEESDESEEVDYRARDRDRRPHGSHSGEHRVRRRGSSSPRTSRRGTSGLDSEEIDNDQGNGGRSGKRSRGGR</sequence>
<feature type="compositionally biased region" description="Polar residues" evidence="1">
    <location>
        <begin position="217"/>
        <end position="257"/>
    </location>
</feature>
<feature type="compositionally biased region" description="Low complexity" evidence="1">
    <location>
        <begin position="99"/>
        <end position="112"/>
    </location>
</feature>
<feature type="compositionally biased region" description="Acidic residues" evidence="1">
    <location>
        <begin position="600"/>
        <end position="612"/>
    </location>
</feature>
<evidence type="ECO:0000313" key="2">
    <source>
        <dbReference type="EMBL" id="KIO16823.1"/>
    </source>
</evidence>
<gene>
    <name evidence="2" type="ORF">M407DRAFT_33522</name>
</gene>
<feature type="compositionally biased region" description="Polar residues" evidence="1">
    <location>
        <begin position="503"/>
        <end position="512"/>
    </location>
</feature>
<accession>A0A0C3K647</accession>
<dbReference type="EMBL" id="KN823478">
    <property type="protein sequence ID" value="KIO16823.1"/>
    <property type="molecule type" value="Genomic_DNA"/>
</dbReference>
<dbReference type="HOGENOM" id="CLU_358314_0_0_1"/>
<feature type="compositionally biased region" description="Polar residues" evidence="1">
    <location>
        <begin position="292"/>
        <end position="322"/>
    </location>
</feature>
<dbReference type="OrthoDB" id="3267352at2759"/>
<feature type="region of interest" description="Disordered" evidence="1">
    <location>
        <begin position="584"/>
        <end position="612"/>
    </location>
</feature>
<dbReference type="AlphaFoldDB" id="A0A0C3K647"/>
<dbReference type="STRING" id="1051891.A0A0C3K647"/>
<feature type="region of interest" description="Disordered" evidence="1">
    <location>
        <begin position="503"/>
        <end position="571"/>
    </location>
</feature>
<feature type="compositionally biased region" description="Low complexity" evidence="1">
    <location>
        <begin position="121"/>
        <end position="132"/>
    </location>
</feature>
<name>A0A0C3K647_9AGAM</name>
<reference evidence="3" key="2">
    <citation type="submission" date="2015-01" db="EMBL/GenBank/DDBJ databases">
        <title>Evolutionary Origins and Diversification of the Mycorrhizal Mutualists.</title>
        <authorList>
            <consortium name="DOE Joint Genome Institute"/>
            <consortium name="Mycorrhizal Genomics Consortium"/>
            <person name="Kohler A."/>
            <person name="Kuo A."/>
            <person name="Nagy L.G."/>
            <person name="Floudas D."/>
            <person name="Copeland A."/>
            <person name="Barry K.W."/>
            <person name="Cichocki N."/>
            <person name="Veneault-Fourrey C."/>
            <person name="LaButti K."/>
            <person name="Lindquist E.A."/>
            <person name="Lipzen A."/>
            <person name="Lundell T."/>
            <person name="Morin E."/>
            <person name="Murat C."/>
            <person name="Riley R."/>
            <person name="Ohm R."/>
            <person name="Sun H."/>
            <person name="Tunlid A."/>
            <person name="Henrissat B."/>
            <person name="Grigoriev I.V."/>
            <person name="Hibbett D.S."/>
            <person name="Martin F."/>
        </authorList>
    </citation>
    <scope>NUCLEOTIDE SEQUENCE [LARGE SCALE GENOMIC DNA]</scope>
    <source>
        <strain evidence="3">MUT 4182</strain>
    </source>
</reference>
<organism evidence="2 3">
    <name type="scientific">Tulasnella calospora MUT 4182</name>
    <dbReference type="NCBI Taxonomy" id="1051891"/>
    <lineage>
        <taxon>Eukaryota</taxon>
        <taxon>Fungi</taxon>
        <taxon>Dikarya</taxon>
        <taxon>Basidiomycota</taxon>
        <taxon>Agaricomycotina</taxon>
        <taxon>Agaricomycetes</taxon>
        <taxon>Cantharellales</taxon>
        <taxon>Tulasnellaceae</taxon>
        <taxon>Tulasnella</taxon>
    </lineage>
</organism>
<evidence type="ECO:0000256" key="1">
    <source>
        <dbReference type="SAM" id="MobiDB-lite"/>
    </source>
</evidence>
<feature type="compositionally biased region" description="Pro residues" evidence="1">
    <location>
        <begin position="264"/>
        <end position="290"/>
    </location>
</feature>
<keyword evidence="3" id="KW-1185">Reference proteome</keyword>
<reference evidence="2 3" key="1">
    <citation type="submission" date="2014-04" db="EMBL/GenBank/DDBJ databases">
        <authorList>
            <consortium name="DOE Joint Genome Institute"/>
            <person name="Kuo A."/>
            <person name="Girlanda M."/>
            <person name="Perotto S."/>
            <person name="Kohler A."/>
            <person name="Nagy L.G."/>
            <person name="Floudas D."/>
            <person name="Copeland A."/>
            <person name="Barry K.W."/>
            <person name="Cichocki N."/>
            <person name="Veneault-Fourrey C."/>
            <person name="LaButti K."/>
            <person name="Lindquist E.A."/>
            <person name="Lipzen A."/>
            <person name="Lundell T."/>
            <person name="Morin E."/>
            <person name="Murat C."/>
            <person name="Sun H."/>
            <person name="Tunlid A."/>
            <person name="Henrissat B."/>
            <person name="Grigoriev I.V."/>
            <person name="Hibbett D.S."/>
            <person name="Martin F."/>
            <person name="Nordberg H.P."/>
            <person name="Cantor M.N."/>
            <person name="Hua S.X."/>
        </authorList>
    </citation>
    <scope>NUCLEOTIDE SEQUENCE [LARGE SCALE GENOMIC DNA]</scope>
    <source>
        <strain evidence="2 3">MUT 4182</strain>
    </source>
</reference>
<feature type="compositionally biased region" description="Low complexity" evidence="1">
    <location>
        <begin position="530"/>
        <end position="540"/>
    </location>
</feature>
<proteinExistence type="predicted"/>
<protein>
    <submittedName>
        <fullName evidence="2">Uncharacterized protein</fullName>
    </submittedName>
</protein>
<feature type="compositionally biased region" description="Basic and acidic residues" evidence="1">
    <location>
        <begin position="720"/>
        <end position="739"/>
    </location>
</feature>
<evidence type="ECO:0000313" key="3">
    <source>
        <dbReference type="Proteomes" id="UP000054248"/>
    </source>
</evidence>
<feature type="compositionally biased region" description="Pro residues" evidence="1">
    <location>
        <begin position="343"/>
        <end position="352"/>
    </location>
</feature>
<feature type="region of interest" description="Disordered" evidence="1">
    <location>
        <begin position="93"/>
        <end position="379"/>
    </location>
</feature>
<dbReference type="Proteomes" id="UP000054248">
    <property type="component" value="Unassembled WGS sequence"/>
</dbReference>
<feature type="compositionally biased region" description="Polar residues" evidence="1">
    <location>
        <begin position="133"/>
        <end position="185"/>
    </location>
</feature>
<feature type="region of interest" description="Disordered" evidence="1">
    <location>
        <begin position="707"/>
        <end position="782"/>
    </location>
</feature>
<feature type="compositionally biased region" description="Low complexity" evidence="1">
    <location>
        <begin position="746"/>
        <end position="758"/>
    </location>
</feature>